<proteinExistence type="predicted"/>
<sequence>MAYSRVCGKKASACNCPVVIECNCVKDKKIPSIQRKFIYDQRTTRIAFIGSLDNKETEKLQKIKKRKQQDLLQETVSVDNDTCKMKTTRKSLSERRDEIDLSSSPSASQMMSKLTSTALVSDRFGVSDRATAVIASSTLHDHGMISEKDTSLVNYKKKIRREEKTRQAIGQIMDRLIVTKGMYFDGRKDNTIFQEKIGTEIYRRIRKEEHISVIRKPGGQYVGHVTPASGTGSDIAKCILKYLEDNNVDINELEVIFVIV</sequence>
<gene>
    <name evidence="1" type="ORF">AVEN_84952_1</name>
</gene>
<dbReference type="AlphaFoldDB" id="A0A4Y2BYG5"/>
<protein>
    <submittedName>
        <fullName evidence="1">Uncharacterized protein</fullName>
    </submittedName>
</protein>
<dbReference type="OrthoDB" id="6617942at2759"/>
<accession>A0A4Y2BYG5</accession>
<name>A0A4Y2BYG5_ARAVE</name>
<evidence type="ECO:0000313" key="1">
    <source>
        <dbReference type="EMBL" id="GBL97250.1"/>
    </source>
</evidence>
<dbReference type="EMBL" id="BGPR01000128">
    <property type="protein sequence ID" value="GBL97250.1"/>
    <property type="molecule type" value="Genomic_DNA"/>
</dbReference>
<keyword evidence="2" id="KW-1185">Reference proteome</keyword>
<dbReference type="Proteomes" id="UP000499080">
    <property type="component" value="Unassembled WGS sequence"/>
</dbReference>
<comment type="caution">
    <text evidence="1">The sequence shown here is derived from an EMBL/GenBank/DDBJ whole genome shotgun (WGS) entry which is preliminary data.</text>
</comment>
<evidence type="ECO:0000313" key="2">
    <source>
        <dbReference type="Proteomes" id="UP000499080"/>
    </source>
</evidence>
<organism evidence="1 2">
    <name type="scientific">Araneus ventricosus</name>
    <name type="common">Orbweaver spider</name>
    <name type="synonym">Epeira ventricosa</name>
    <dbReference type="NCBI Taxonomy" id="182803"/>
    <lineage>
        <taxon>Eukaryota</taxon>
        <taxon>Metazoa</taxon>
        <taxon>Ecdysozoa</taxon>
        <taxon>Arthropoda</taxon>
        <taxon>Chelicerata</taxon>
        <taxon>Arachnida</taxon>
        <taxon>Araneae</taxon>
        <taxon>Araneomorphae</taxon>
        <taxon>Entelegynae</taxon>
        <taxon>Araneoidea</taxon>
        <taxon>Araneidae</taxon>
        <taxon>Araneus</taxon>
    </lineage>
</organism>
<reference evidence="1 2" key="1">
    <citation type="journal article" date="2019" name="Sci. Rep.">
        <title>Orb-weaving spider Araneus ventricosus genome elucidates the spidroin gene catalogue.</title>
        <authorList>
            <person name="Kono N."/>
            <person name="Nakamura H."/>
            <person name="Ohtoshi R."/>
            <person name="Moran D.A.P."/>
            <person name="Shinohara A."/>
            <person name="Yoshida Y."/>
            <person name="Fujiwara M."/>
            <person name="Mori M."/>
            <person name="Tomita M."/>
            <person name="Arakawa K."/>
        </authorList>
    </citation>
    <scope>NUCLEOTIDE SEQUENCE [LARGE SCALE GENOMIC DNA]</scope>
</reference>